<accession>A0A6P7FBX7</accession>
<evidence type="ECO:0000313" key="2">
    <source>
        <dbReference type="RefSeq" id="XP_028133444.1"/>
    </source>
</evidence>
<feature type="compositionally biased region" description="Basic and acidic residues" evidence="1">
    <location>
        <begin position="50"/>
        <end position="61"/>
    </location>
</feature>
<reference evidence="2" key="1">
    <citation type="submission" date="2025-08" db="UniProtKB">
        <authorList>
            <consortium name="RefSeq"/>
        </authorList>
    </citation>
    <scope>IDENTIFICATION</scope>
    <source>
        <tissue evidence="2">Whole insect</tissue>
    </source>
</reference>
<name>A0A6P7FBX7_DIAVI</name>
<evidence type="ECO:0000256" key="1">
    <source>
        <dbReference type="SAM" id="MobiDB-lite"/>
    </source>
</evidence>
<dbReference type="AlphaFoldDB" id="A0A6P7FBX7"/>
<dbReference type="InParanoid" id="A0A6P7FBX7"/>
<sequence>MQKRGPSLFPNFHIMRRNADDCSDIDVEVTEERDRGEQPLTLTMEQSDPDPGHDPIKEPQHNAEGTFNLTTYFAIVISPLELTPSLLFYRTSRIYIGPIATEESQPGPSKRQRLI</sequence>
<gene>
    <name evidence="2" type="primary">LOC114328711</name>
</gene>
<organism evidence="2">
    <name type="scientific">Diabrotica virgifera virgifera</name>
    <name type="common">western corn rootworm</name>
    <dbReference type="NCBI Taxonomy" id="50390"/>
    <lineage>
        <taxon>Eukaryota</taxon>
        <taxon>Metazoa</taxon>
        <taxon>Ecdysozoa</taxon>
        <taxon>Arthropoda</taxon>
        <taxon>Hexapoda</taxon>
        <taxon>Insecta</taxon>
        <taxon>Pterygota</taxon>
        <taxon>Neoptera</taxon>
        <taxon>Endopterygota</taxon>
        <taxon>Coleoptera</taxon>
        <taxon>Polyphaga</taxon>
        <taxon>Cucujiformia</taxon>
        <taxon>Chrysomeloidea</taxon>
        <taxon>Chrysomelidae</taxon>
        <taxon>Galerucinae</taxon>
        <taxon>Diabroticina</taxon>
        <taxon>Diabroticites</taxon>
        <taxon>Diabrotica</taxon>
    </lineage>
</organism>
<feature type="region of interest" description="Disordered" evidence="1">
    <location>
        <begin position="30"/>
        <end position="62"/>
    </location>
</feature>
<protein>
    <submittedName>
        <fullName evidence="2">Uncharacterized protein LOC114328711</fullName>
    </submittedName>
</protein>
<dbReference type="RefSeq" id="XP_028133444.1">
    <property type="nucleotide sequence ID" value="XM_028277643.1"/>
</dbReference>
<proteinExistence type="predicted"/>